<evidence type="ECO:0000256" key="1">
    <source>
        <dbReference type="SAM" id="MobiDB-lite"/>
    </source>
</evidence>
<feature type="compositionally biased region" description="Polar residues" evidence="1">
    <location>
        <begin position="398"/>
        <end position="409"/>
    </location>
</feature>
<dbReference type="OrthoDB" id="5350410at2759"/>
<gene>
    <name evidence="2" type="ORF">BAUCODRAFT_389627</name>
</gene>
<feature type="region of interest" description="Disordered" evidence="1">
    <location>
        <begin position="102"/>
        <end position="474"/>
    </location>
</feature>
<dbReference type="Proteomes" id="UP000011761">
    <property type="component" value="Unassembled WGS sequence"/>
</dbReference>
<dbReference type="KEGG" id="bcom:BAUCODRAFT_389627"/>
<dbReference type="InterPro" id="IPR013783">
    <property type="entry name" value="Ig-like_fold"/>
</dbReference>
<dbReference type="InterPro" id="IPR014756">
    <property type="entry name" value="Ig_E-set"/>
</dbReference>
<dbReference type="STRING" id="717646.M2LWM8"/>
<dbReference type="SUPFAM" id="SSF81296">
    <property type="entry name" value="E set domains"/>
    <property type="match status" value="1"/>
</dbReference>
<feature type="compositionally biased region" description="Polar residues" evidence="1">
    <location>
        <begin position="512"/>
        <end position="522"/>
    </location>
</feature>
<evidence type="ECO:0000313" key="3">
    <source>
        <dbReference type="Proteomes" id="UP000011761"/>
    </source>
</evidence>
<dbReference type="RefSeq" id="XP_007674097.1">
    <property type="nucleotide sequence ID" value="XM_007675907.1"/>
</dbReference>
<sequence>MKQPVTVEYASPGLQPPVYVFTSLSDPQWSEVEMEQEKKDDGEYRFSQTFAAEEGEYQYKFRLGPGDWWALDDTKPSVDDGMGNKNNLLTVKAPAPVQAALAEKGTGPNDRLKAPATVQPEATAPVTLPRNFEQSAPAAPTPAQAPDAQPKADRPTAIQLPTAVAQPETVATPAPAPLMPHEEASASAGEPPKFIRVPDVTVTTSSTLAQQGPVTPAPAPLMKHESFFPQSAGRDQDDQDEWDVDHGDEDLKHAAQSAKVTEHPVKEDRLPGARQAQQEKQEEKEEEEEEEEEEEGDDDDDVHLDSPLLRHESMTPDAIEQTQAPLMRHKSSAIGEHLDEPNHYTRSSEENLVAEEADPNDPSLEKFPTDQAGIYQHIQRSCTELDADEGEKDHARVNSPSSRTQSLPSVQEDDEDDDPDQVREQGGPAATKETAGEQVGPVASEVPVVMVTKPQEPRPRAPMTPPMTPKEIETETERVAEEIVELAIVGKAVEETVAQATGEQTEKDETQEATLPGSTKQADTAKPAPSVLLHPMVL</sequence>
<organism evidence="2 3">
    <name type="scientific">Baudoinia panamericana (strain UAMH 10762)</name>
    <name type="common">Angels' share fungus</name>
    <name type="synonym">Baudoinia compniacensis (strain UAMH 10762)</name>
    <dbReference type="NCBI Taxonomy" id="717646"/>
    <lineage>
        <taxon>Eukaryota</taxon>
        <taxon>Fungi</taxon>
        <taxon>Dikarya</taxon>
        <taxon>Ascomycota</taxon>
        <taxon>Pezizomycotina</taxon>
        <taxon>Dothideomycetes</taxon>
        <taxon>Dothideomycetidae</taxon>
        <taxon>Mycosphaerellales</taxon>
        <taxon>Teratosphaeriaceae</taxon>
        <taxon>Baudoinia</taxon>
    </lineage>
</organism>
<keyword evidence="3" id="KW-1185">Reference proteome</keyword>
<dbReference type="HOGENOM" id="CLU_506197_0_0_1"/>
<feature type="region of interest" description="Disordered" evidence="1">
    <location>
        <begin position="499"/>
        <end position="538"/>
    </location>
</feature>
<dbReference type="EMBL" id="KB445552">
    <property type="protein sequence ID" value="EMC99062.1"/>
    <property type="molecule type" value="Genomic_DNA"/>
</dbReference>
<dbReference type="eggNOG" id="ENOG502STER">
    <property type="taxonomic scope" value="Eukaryota"/>
</dbReference>
<feature type="compositionally biased region" description="Acidic residues" evidence="1">
    <location>
        <begin position="237"/>
        <end position="248"/>
    </location>
</feature>
<accession>M2LWM8</accession>
<feature type="compositionally biased region" description="Polar residues" evidence="1">
    <location>
        <begin position="201"/>
        <end position="213"/>
    </location>
</feature>
<proteinExistence type="predicted"/>
<feature type="compositionally biased region" description="Acidic residues" evidence="1">
    <location>
        <begin position="284"/>
        <end position="302"/>
    </location>
</feature>
<dbReference type="Gene3D" id="2.60.40.10">
    <property type="entry name" value="Immunoglobulins"/>
    <property type="match status" value="1"/>
</dbReference>
<feature type="compositionally biased region" description="Basic and acidic residues" evidence="1">
    <location>
        <begin position="336"/>
        <end position="349"/>
    </location>
</feature>
<reference evidence="2 3" key="1">
    <citation type="journal article" date="2012" name="PLoS Pathog.">
        <title>Diverse lifestyles and strategies of plant pathogenesis encoded in the genomes of eighteen Dothideomycetes fungi.</title>
        <authorList>
            <person name="Ohm R.A."/>
            <person name="Feau N."/>
            <person name="Henrissat B."/>
            <person name="Schoch C.L."/>
            <person name="Horwitz B.A."/>
            <person name="Barry K.W."/>
            <person name="Condon B.J."/>
            <person name="Copeland A.C."/>
            <person name="Dhillon B."/>
            <person name="Glaser F."/>
            <person name="Hesse C.N."/>
            <person name="Kosti I."/>
            <person name="LaButti K."/>
            <person name="Lindquist E.A."/>
            <person name="Lucas S."/>
            <person name="Salamov A.A."/>
            <person name="Bradshaw R.E."/>
            <person name="Ciuffetti L."/>
            <person name="Hamelin R.C."/>
            <person name="Kema G.H.J."/>
            <person name="Lawrence C."/>
            <person name="Scott J.A."/>
            <person name="Spatafora J.W."/>
            <person name="Turgeon B.G."/>
            <person name="de Wit P.J.G.M."/>
            <person name="Zhong S."/>
            <person name="Goodwin S.B."/>
            <person name="Grigoriev I.V."/>
        </authorList>
    </citation>
    <scope>NUCLEOTIDE SEQUENCE [LARGE SCALE GENOMIC DNA]</scope>
    <source>
        <strain evidence="2 3">UAMH 10762</strain>
    </source>
</reference>
<feature type="compositionally biased region" description="Basic and acidic residues" evidence="1">
    <location>
        <begin position="260"/>
        <end position="283"/>
    </location>
</feature>
<dbReference type="GeneID" id="19113677"/>
<dbReference type="OMA" id="HAMDESP"/>
<feature type="compositionally biased region" description="Low complexity" evidence="1">
    <location>
        <begin position="136"/>
        <end position="149"/>
    </location>
</feature>
<dbReference type="CDD" id="cd02859">
    <property type="entry name" value="E_set_AMPKbeta_like_N"/>
    <property type="match status" value="1"/>
</dbReference>
<dbReference type="AlphaFoldDB" id="M2LWM8"/>
<evidence type="ECO:0000313" key="2">
    <source>
        <dbReference type="EMBL" id="EMC99062.1"/>
    </source>
</evidence>
<name>M2LWM8_BAUPA</name>
<protein>
    <submittedName>
        <fullName evidence="2">Uncharacterized protein</fullName>
    </submittedName>
</protein>